<dbReference type="Gene3D" id="3.30.360.10">
    <property type="entry name" value="Dihydrodipicolinate Reductase, domain 2"/>
    <property type="match status" value="1"/>
</dbReference>
<dbReference type="InterPro" id="IPR001509">
    <property type="entry name" value="Epimerase_deHydtase"/>
</dbReference>
<organism evidence="3 4">
    <name type="scientific">Candidatus Thiodiazotropha taylori</name>
    <dbReference type="NCBI Taxonomy" id="2792791"/>
    <lineage>
        <taxon>Bacteria</taxon>
        <taxon>Pseudomonadati</taxon>
        <taxon>Pseudomonadota</taxon>
        <taxon>Gammaproteobacteria</taxon>
        <taxon>Chromatiales</taxon>
        <taxon>Sedimenticolaceae</taxon>
        <taxon>Candidatus Thiodiazotropha</taxon>
    </lineage>
</organism>
<dbReference type="InterPro" id="IPR000683">
    <property type="entry name" value="Gfo/Idh/MocA-like_OxRdtase_N"/>
</dbReference>
<feature type="domain" description="Gfo/Idh/MocA-like oxidoreductase N-terminal" evidence="2">
    <location>
        <begin position="5"/>
        <end position="121"/>
    </location>
</feature>
<name>A0A944M7H4_9GAMM</name>
<sequence>MEKMLKVALVGYGKMGKHHIKAIEIQPNSELVAIADPLFADDSASHQISGSISLFSDVEEMFDKAKPDVVHIVTPPETHTDLSRLAIKHGCHIYVEKPFALTLEEAEKTLELADENNIKVCAAHQVLFQDSGQRYRKDLELLGNTIQIESYFSFKTVRQYTPVEQLIDILPHPVYLLLDAFEKSNNKLEDDDALELVNIYTDPRGEIFALVQQNNITGHLNVSLRARPIESYLHLRCSNGSTHADFVLSGIQKLPGPGVSAISQVFIPFSRARQLMWGTLSTIVKTIFKKHKSYAGLGELVAAFHNSIHDNTQPPIDYKTILNTVSICENVVKQLKEHESTYLTNEEQKLSDIEASLSETDSQLGTILVTGGTGFLGKVFCQSMRDDNWGVRVITRKLPLPFDRVPGVEYVIGDISDDLPDHYFKDISIVVHLAAETAGGKEEHEKNTIEATRKLITTANKHNVKHFVNISSIAVLKPSREVGGPLNEDSPVDRDNLSRGPYVWGKAKAEDIVVDISKTEDISSKTIRLGPLVDYRNFSAPGRLGREVGPFYVAMGNPWEKLFLCDVNTASDVIKYYCKEFDDCPDTINLVEPEPKKRSELVKMLKSRRKELSVIWMPSLLLRLISVSLKFTLKLLRPSKKPLDLYAAFSSEVYDTTLANNVVNKSRIRRPSK</sequence>
<dbReference type="GO" id="GO:0000166">
    <property type="term" value="F:nucleotide binding"/>
    <property type="evidence" value="ECO:0007669"/>
    <property type="project" value="InterPro"/>
</dbReference>
<dbReference type="EMBL" id="JAHHGM010000004">
    <property type="protein sequence ID" value="MBT2988525.1"/>
    <property type="molecule type" value="Genomic_DNA"/>
</dbReference>
<reference evidence="3 4" key="1">
    <citation type="submission" date="2021-05" db="EMBL/GenBank/DDBJ databases">
        <title>Genetic and Functional Diversity in Clade A Lucinid endosymbionts from the Bahamas.</title>
        <authorList>
            <person name="Giani N.M."/>
            <person name="Engel A.S."/>
            <person name="Campbell B.J."/>
        </authorList>
    </citation>
    <scope>NUCLEOTIDE SEQUENCE [LARGE SCALE GENOMIC DNA]</scope>
    <source>
        <strain evidence="3">LUC16012Gg_MoonRockCtena</strain>
    </source>
</reference>
<protein>
    <submittedName>
        <fullName evidence="3">Gfo/Idh/MocA family oxidoreductase</fullName>
    </submittedName>
</protein>
<dbReference type="SUPFAM" id="SSF51735">
    <property type="entry name" value="NAD(P)-binding Rossmann-fold domains"/>
    <property type="match status" value="2"/>
</dbReference>
<feature type="domain" description="NAD-dependent epimerase/dehydratase" evidence="1">
    <location>
        <begin position="367"/>
        <end position="531"/>
    </location>
</feature>
<dbReference type="InterPro" id="IPR036291">
    <property type="entry name" value="NAD(P)-bd_dom_sf"/>
</dbReference>
<comment type="caution">
    <text evidence="3">The sequence shown here is derived from an EMBL/GenBank/DDBJ whole genome shotgun (WGS) entry which is preliminary data.</text>
</comment>
<dbReference type="PANTHER" id="PTHR43377:SF1">
    <property type="entry name" value="BILIVERDIN REDUCTASE A"/>
    <property type="match status" value="1"/>
</dbReference>
<dbReference type="PANTHER" id="PTHR43377">
    <property type="entry name" value="BILIVERDIN REDUCTASE A"/>
    <property type="match status" value="1"/>
</dbReference>
<dbReference type="AlphaFoldDB" id="A0A944M7H4"/>
<dbReference type="Proteomes" id="UP000770889">
    <property type="component" value="Unassembled WGS sequence"/>
</dbReference>
<dbReference type="Pfam" id="PF01370">
    <property type="entry name" value="Epimerase"/>
    <property type="match status" value="1"/>
</dbReference>
<accession>A0A944M7H4</accession>
<dbReference type="InterPro" id="IPR051450">
    <property type="entry name" value="Gfo/Idh/MocA_Oxidoreductases"/>
</dbReference>
<evidence type="ECO:0000259" key="2">
    <source>
        <dbReference type="Pfam" id="PF01408"/>
    </source>
</evidence>
<gene>
    <name evidence="3" type="ORF">KME65_06130</name>
</gene>
<evidence type="ECO:0000313" key="3">
    <source>
        <dbReference type="EMBL" id="MBT2988525.1"/>
    </source>
</evidence>
<dbReference type="Gene3D" id="3.40.50.720">
    <property type="entry name" value="NAD(P)-binding Rossmann-like Domain"/>
    <property type="match status" value="2"/>
</dbReference>
<dbReference type="Pfam" id="PF01408">
    <property type="entry name" value="GFO_IDH_MocA"/>
    <property type="match status" value="1"/>
</dbReference>
<evidence type="ECO:0000259" key="1">
    <source>
        <dbReference type="Pfam" id="PF01370"/>
    </source>
</evidence>
<evidence type="ECO:0000313" key="4">
    <source>
        <dbReference type="Proteomes" id="UP000770889"/>
    </source>
</evidence>
<proteinExistence type="predicted"/>